<accession>A0A2N3YKC2</accession>
<evidence type="ECO:0000256" key="2">
    <source>
        <dbReference type="SAM" id="Phobius"/>
    </source>
</evidence>
<evidence type="ECO:0000259" key="4">
    <source>
        <dbReference type="PROSITE" id="PS50113"/>
    </source>
</evidence>
<feature type="region of interest" description="Disordered" evidence="1">
    <location>
        <begin position="722"/>
        <end position="741"/>
    </location>
</feature>
<evidence type="ECO:0000259" key="6">
    <source>
        <dbReference type="PROSITE" id="PS50887"/>
    </source>
</evidence>
<keyword evidence="8" id="KW-1185">Reference proteome</keyword>
<dbReference type="Gene3D" id="3.30.70.270">
    <property type="match status" value="1"/>
</dbReference>
<keyword evidence="2" id="KW-0812">Transmembrane</keyword>
<keyword evidence="2" id="KW-0472">Membrane</keyword>
<dbReference type="PROSITE" id="PS50112">
    <property type="entry name" value="PAS"/>
    <property type="match status" value="1"/>
</dbReference>
<feature type="domain" description="GGDEF" evidence="6">
    <location>
        <begin position="326"/>
        <end position="458"/>
    </location>
</feature>
<dbReference type="PANTHER" id="PTHR44757:SF2">
    <property type="entry name" value="BIOFILM ARCHITECTURE MAINTENANCE PROTEIN MBAA"/>
    <property type="match status" value="1"/>
</dbReference>
<dbReference type="Pfam" id="PF00989">
    <property type="entry name" value="PAS"/>
    <property type="match status" value="1"/>
</dbReference>
<dbReference type="SMART" id="SM00052">
    <property type="entry name" value="EAL"/>
    <property type="match status" value="1"/>
</dbReference>
<feature type="domain" description="PAS" evidence="3">
    <location>
        <begin position="175"/>
        <end position="220"/>
    </location>
</feature>
<dbReference type="SUPFAM" id="SSF141868">
    <property type="entry name" value="EAL domain-like"/>
    <property type="match status" value="1"/>
</dbReference>
<dbReference type="InterPro" id="IPR001633">
    <property type="entry name" value="EAL_dom"/>
</dbReference>
<dbReference type="Pfam" id="PF00563">
    <property type="entry name" value="EAL"/>
    <property type="match status" value="1"/>
</dbReference>
<protein>
    <submittedName>
        <fullName evidence="7">Diguanylate cyclase/phosphodiesterase with PAS/PAC sensor(S)</fullName>
    </submittedName>
</protein>
<dbReference type="SUPFAM" id="SSF55785">
    <property type="entry name" value="PYP-like sensor domain (PAS domain)"/>
    <property type="match status" value="1"/>
</dbReference>
<dbReference type="InterPro" id="IPR043128">
    <property type="entry name" value="Rev_trsase/Diguanyl_cyclase"/>
</dbReference>
<dbReference type="FunFam" id="3.30.70.270:FF:000001">
    <property type="entry name" value="Diguanylate cyclase domain protein"/>
    <property type="match status" value="1"/>
</dbReference>
<feature type="domain" description="PAC" evidence="4">
    <location>
        <begin position="245"/>
        <end position="296"/>
    </location>
</feature>
<proteinExistence type="predicted"/>
<dbReference type="CDD" id="cd01949">
    <property type="entry name" value="GGDEF"/>
    <property type="match status" value="1"/>
</dbReference>
<dbReference type="PROSITE" id="PS50113">
    <property type="entry name" value="PAC"/>
    <property type="match status" value="1"/>
</dbReference>
<dbReference type="InterPro" id="IPR052155">
    <property type="entry name" value="Biofilm_reg_signaling"/>
</dbReference>
<dbReference type="PROSITE" id="PS50883">
    <property type="entry name" value="EAL"/>
    <property type="match status" value="1"/>
</dbReference>
<dbReference type="InterPro" id="IPR029787">
    <property type="entry name" value="Nucleotide_cyclase"/>
</dbReference>
<dbReference type="Pfam" id="PF00990">
    <property type="entry name" value="GGDEF"/>
    <property type="match status" value="1"/>
</dbReference>
<dbReference type="RefSeq" id="WP_143598377.1">
    <property type="nucleotide sequence ID" value="NZ_PJNE01000001.1"/>
</dbReference>
<dbReference type="CDD" id="cd01948">
    <property type="entry name" value="EAL"/>
    <property type="match status" value="1"/>
</dbReference>
<dbReference type="PANTHER" id="PTHR44757">
    <property type="entry name" value="DIGUANYLATE CYCLASE DGCP"/>
    <property type="match status" value="1"/>
</dbReference>
<keyword evidence="2" id="KW-1133">Transmembrane helix</keyword>
<evidence type="ECO:0000313" key="8">
    <source>
        <dbReference type="Proteomes" id="UP000233781"/>
    </source>
</evidence>
<dbReference type="Proteomes" id="UP000233781">
    <property type="component" value="Unassembled WGS sequence"/>
</dbReference>
<feature type="transmembrane region" description="Helical" evidence="2">
    <location>
        <begin position="131"/>
        <end position="152"/>
    </location>
</feature>
<dbReference type="SUPFAM" id="SSF55073">
    <property type="entry name" value="Nucleotide cyclase"/>
    <property type="match status" value="1"/>
</dbReference>
<dbReference type="InterPro" id="IPR013767">
    <property type="entry name" value="PAS_fold"/>
</dbReference>
<dbReference type="InterPro" id="IPR000700">
    <property type="entry name" value="PAS-assoc_C"/>
</dbReference>
<dbReference type="InterPro" id="IPR035965">
    <property type="entry name" value="PAS-like_dom_sf"/>
</dbReference>
<evidence type="ECO:0000313" key="7">
    <source>
        <dbReference type="EMBL" id="PKW27269.1"/>
    </source>
</evidence>
<sequence>MARRGQTRLRTTATVVGTVLVVVLEMALLTGVWHLGDALDRQREAASALSGTLGSLTPASAEGATNTVDRAVQALVAAGVDTTPGTAGAALVDSARAFRADPSDPAALASLRVADDAVAADLRAATSARGWAALALHAALLIIASLGWFVWFRRLVDRHREMEHRLTAQHVVDQRERRLLALVQNSADLVVLVEPDGTASFVTPSAATMLGRHPEAHTGRPLGHLLGEGAVEVLRMVGIGRQGDQTVRVRLVHQDGRDLVAEGTLTNLLDEPAVAAWVLTLRDVTDQHSLAEELAHQAFHDSLTGLANRALFCDRLDHALRRQGGGTAAVLFWDLDDFKLVNDTRGHSVGDRLLVVVADRLRGAVRPSDTVARLGGDEFAVLMEDVDESWAVTVAERVLEALAEPVEIDGTVWTVRASVGVTTSRTGEASGEEMLRDADIAMYWAKEHGKSSVSVYDTARQAASLEVMALQNELQRAIDGGELVLHFQPTIDLASRTVTGFEALVRWQHPERGLVGPAEFIPMAERSGLVVPLGSWVLREACRAAVTMGEGDDAPSMGVNVSSQQLVRPGFVEEVARVLRESGLRSQRLVLEVTESVLLDDFEAAERALNGLRAIGVSIAIDDFGTGYSSLSYLSQLPVDILKVDKSFIDRVCAEDHSASVTLAILEMSRSLRLQTVAEGVETLEQAAWLEERACGRGQGFLWSRPVPLADARALLLRPLEDPADVGPEDDAADDAEAVTA</sequence>
<dbReference type="NCBIfam" id="TIGR00254">
    <property type="entry name" value="GGDEF"/>
    <property type="match status" value="1"/>
</dbReference>
<dbReference type="OrthoDB" id="23692at2"/>
<evidence type="ECO:0000259" key="5">
    <source>
        <dbReference type="PROSITE" id="PS50883"/>
    </source>
</evidence>
<dbReference type="CDD" id="cd00130">
    <property type="entry name" value="PAS"/>
    <property type="match status" value="1"/>
</dbReference>
<evidence type="ECO:0000259" key="3">
    <source>
        <dbReference type="PROSITE" id="PS50112"/>
    </source>
</evidence>
<feature type="domain" description="EAL" evidence="5">
    <location>
        <begin position="467"/>
        <end position="720"/>
    </location>
</feature>
<evidence type="ECO:0000256" key="1">
    <source>
        <dbReference type="SAM" id="MobiDB-lite"/>
    </source>
</evidence>
<dbReference type="Gene3D" id="3.20.20.450">
    <property type="entry name" value="EAL domain"/>
    <property type="match status" value="1"/>
</dbReference>
<dbReference type="InterPro" id="IPR035919">
    <property type="entry name" value="EAL_sf"/>
</dbReference>
<comment type="caution">
    <text evidence="7">The sequence shown here is derived from an EMBL/GenBank/DDBJ whole genome shotgun (WGS) entry which is preliminary data.</text>
</comment>
<name>A0A2N3YKC2_9MICO</name>
<dbReference type="NCBIfam" id="TIGR00229">
    <property type="entry name" value="sensory_box"/>
    <property type="match status" value="1"/>
</dbReference>
<gene>
    <name evidence="7" type="ORF">ATL31_2107</name>
</gene>
<dbReference type="GO" id="GO:0006355">
    <property type="term" value="P:regulation of DNA-templated transcription"/>
    <property type="evidence" value="ECO:0007669"/>
    <property type="project" value="InterPro"/>
</dbReference>
<dbReference type="EMBL" id="PJNE01000001">
    <property type="protein sequence ID" value="PKW27269.1"/>
    <property type="molecule type" value="Genomic_DNA"/>
</dbReference>
<organism evidence="7 8">
    <name type="scientific">Phycicoccus duodecadis</name>
    <dbReference type="NCBI Taxonomy" id="173053"/>
    <lineage>
        <taxon>Bacteria</taxon>
        <taxon>Bacillati</taxon>
        <taxon>Actinomycetota</taxon>
        <taxon>Actinomycetes</taxon>
        <taxon>Micrococcales</taxon>
        <taxon>Intrasporangiaceae</taxon>
        <taxon>Phycicoccus</taxon>
    </lineage>
</organism>
<dbReference type="InterPro" id="IPR000160">
    <property type="entry name" value="GGDEF_dom"/>
</dbReference>
<dbReference type="PROSITE" id="PS50887">
    <property type="entry name" value="GGDEF"/>
    <property type="match status" value="1"/>
</dbReference>
<reference evidence="7 8" key="1">
    <citation type="submission" date="2017-12" db="EMBL/GenBank/DDBJ databases">
        <title>Sequencing the genomes of 1000 Actinobacteria strains.</title>
        <authorList>
            <person name="Klenk H.-P."/>
        </authorList>
    </citation>
    <scope>NUCLEOTIDE SEQUENCE [LARGE SCALE GENOMIC DNA]</scope>
    <source>
        <strain evidence="7 8">DSM 12806</strain>
    </source>
</reference>
<dbReference type="Gene3D" id="3.30.450.20">
    <property type="entry name" value="PAS domain"/>
    <property type="match status" value="1"/>
</dbReference>
<dbReference type="SMART" id="SM00267">
    <property type="entry name" value="GGDEF"/>
    <property type="match status" value="1"/>
</dbReference>
<dbReference type="InterPro" id="IPR000014">
    <property type="entry name" value="PAS"/>
</dbReference>
<dbReference type="AlphaFoldDB" id="A0A2N3YKC2"/>